<sequence length="370" mass="40667">MEYYPLYIHFHYFCSGNTGANLSVLPGKHRNAYLLKNTDLSERDNITMKSTFMKNTFFGILPAILLLASCNDGDLEIERVDFSESSITGCTNFEDTGLLFKIAENEALILQLESNFLGNRVTADSIESNIPGDSQLYYRFFDDAVTNTYFCNTVPPSTPAVLQEVVATGGVIRALSTPKSDGSGFNHGIVIHGAVLMNDAGERVIENRFPLGTFTTSPPNAAIGAELGNVIHCNDTLLYRAGTDNTDRGIALVLDLEEGLFLNEETEEDSPIISTIGEEGSRVFFYVFDGEVPDNYFCLEEKPETPVQIARYEAIQGEITIATTETSDRTGFSHQINFQKMILLNANEERLLGQSAAFGTYTATTGETTP</sequence>
<keyword evidence="2" id="KW-1185">Reference proteome</keyword>
<gene>
    <name evidence="1" type="ORF">ED312_05030</name>
</gene>
<dbReference type="Proteomes" id="UP000267469">
    <property type="component" value="Unassembled WGS sequence"/>
</dbReference>
<name>A0A3N0ET59_SINP1</name>
<evidence type="ECO:0000313" key="2">
    <source>
        <dbReference type="Proteomes" id="UP000267469"/>
    </source>
</evidence>
<comment type="caution">
    <text evidence="1">The sequence shown here is derived from an EMBL/GenBank/DDBJ whole genome shotgun (WGS) entry which is preliminary data.</text>
</comment>
<organism evidence="1 2">
    <name type="scientific">Sinomicrobium pectinilyticum</name>
    <dbReference type="NCBI Taxonomy" id="1084421"/>
    <lineage>
        <taxon>Bacteria</taxon>
        <taxon>Pseudomonadati</taxon>
        <taxon>Bacteroidota</taxon>
        <taxon>Flavobacteriia</taxon>
        <taxon>Flavobacteriales</taxon>
        <taxon>Flavobacteriaceae</taxon>
        <taxon>Sinomicrobium</taxon>
    </lineage>
</organism>
<accession>A0A3N0ET59</accession>
<evidence type="ECO:0000313" key="1">
    <source>
        <dbReference type="EMBL" id="RNL91038.1"/>
    </source>
</evidence>
<dbReference type="AlphaFoldDB" id="A0A3N0ET59"/>
<dbReference type="EMBL" id="RJTM01000028">
    <property type="protein sequence ID" value="RNL91038.1"/>
    <property type="molecule type" value="Genomic_DNA"/>
</dbReference>
<reference evidence="1 2" key="1">
    <citation type="submission" date="2018-10" db="EMBL/GenBank/DDBJ databases">
        <title>Sinomicrobium pectinilyticum sp. nov., a pectinase-producing bacterium isolated from alkaline and saline soil, and emended description of the genus Sinomicrobium.</title>
        <authorList>
            <person name="Cheng B."/>
            <person name="Li C."/>
            <person name="Lai Q."/>
            <person name="Du M."/>
            <person name="Shao Z."/>
            <person name="Xu P."/>
            <person name="Yang C."/>
        </authorList>
    </citation>
    <scope>NUCLEOTIDE SEQUENCE [LARGE SCALE GENOMIC DNA]</scope>
    <source>
        <strain evidence="1 2">5DNS001</strain>
    </source>
</reference>
<protein>
    <submittedName>
        <fullName evidence="1">Uncharacterized protein</fullName>
    </submittedName>
</protein>
<proteinExistence type="predicted"/>